<feature type="disulfide bond" evidence="19">
    <location>
        <begin position="1186"/>
        <end position="1206"/>
    </location>
</feature>
<dbReference type="PROSITE" id="PS51162">
    <property type="entry name" value="THYROGLOBULIN_1_2"/>
    <property type="match status" value="10"/>
</dbReference>
<dbReference type="InterPro" id="IPR041297">
    <property type="entry name" value="Crb2_Tudor"/>
</dbReference>
<keyword evidence="12" id="KW-0863">Zinc-finger</keyword>
<dbReference type="Gene3D" id="3.30.40.10">
    <property type="entry name" value="Zinc/RING finger domain, C3HC4 (zinc finger)"/>
    <property type="match status" value="1"/>
</dbReference>
<dbReference type="Proteomes" id="UP000796761">
    <property type="component" value="Unassembled WGS sequence"/>
</dbReference>
<dbReference type="EMBL" id="SWJQ01000293">
    <property type="protein sequence ID" value="TRZ16833.1"/>
    <property type="molecule type" value="Genomic_DNA"/>
</dbReference>
<evidence type="ECO:0000256" key="8">
    <source>
        <dbReference type="ARBA" id="ARBA00022702"/>
    </source>
</evidence>
<dbReference type="Gene3D" id="2.10.50.10">
    <property type="entry name" value="Tumor Necrosis Factor Receptor, subunit A, domain 2"/>
    <property type="match status" value="1"/>
</dbReference>
<evidence type="ECO:0000313" key="22">
    <source>
        <dbReference type="EMBL" id="TRZ16833.1"/>
    </source>
</evidence>
<gene>
    <name evidence="22" type="ORF">HGM15179_010260</name>
</gene>
<dbReference type="Pfam" id="PF20826">
    <property type="entry name" value="PHD_5"/>
    <property type="match status" value="1"/>
</dbReference>
<dbReference type="Pfam" id="PF18115">
    <property type="entry name" value="Tudor_3"/>
    <property type="match status" value="1"/>
</dbReference>
<dbReference type="GO" id="GO:0006590">
    <property type="term" value="P:thyroid hormone generation"/>
    <property type="evidence" value="ECO:0007669"/>
    <property type="project" value="TreeGrafter"/>
</dbReference>
<dbReference type="InterPro" id="IPR014002">
    <property type="entry name" value="Agenet_dom_plant"/>
</dbReference>
<keyword evidence="15 19" id="KW-1015">Disulfide bond</keyword>
<reference evidence="22" key="1">
    <citation type="submission" date="2019-04" db="EMBL/GenBank/DDBJ databases">
        <title>Genome assembly of Zosterops borbonicus 15179.</title>
        <authorList>
            <person name="Leroy T."/>
            <person name="Anselmetti Y."/>
            <person name="Tilak M.-K."/>
            <person name="Nabholz B."/>
        </authorList>
    </citation>
    <scope>NUCLEOTIDE SEQUENCE</scope>
    <source>
        <strain evidence="22">HGM_15179</strain>
        <tissue evidence="22">Muscle</tissue>
    </source>
</reference>
<dbReference type="CDD" id="cd00064">
    <property type="entry name" value="FU"/>
    <property type="match status" value="1"/>
</dbReference>
<dbReference type="Pfam" id="PF07699">
    <property type="entry name" value="Ephrin_rec_like"/>
    <property type="match status" value="1"/>
</dbReference>
<dbReference type="SUPFAM" id="SSF57903">
    <property type="entry name" value="FYVE/PHD zinc finger"/>
    <property type="match status" value="1"/>
</dbReference>
<evidence type="ECO:0000256" key="16">
    <source>
        <dbReference type="ARBA" id="ARBA00023180"/>
    </source>
</evidence>
<evidence type="ECO:0000256" key="5">
    <source>
        <dbReference type="ARBA" id="ARBA00022534"/>
    </source>
</evidence>
<dbReference type="FunFam" id="4.10.800.10:FF:000016">
    <property type="entry name" value="Thyroglobulin"/>
    <property type="match status" value="1"/>
</dbReference>
<evidence type="ECO:0000256" key="12">
    <source>
        <dbReference type="ARBA" id="ARBA00022771"/>
    </source>
</evidence>
<evidence type="ECO:0000256" key="13">
    <source>
        <dbReference type="ARBA" id="ARBA00022833"/>
    </source>
</evidence>
<dbReference type="CDD" id="cd00191">
    <property type="entry name" value="TY"/>
    <property type="match status" value="7"/>
</dbReference>
<feature type="compositionally biased region" description="Basic and acidic residues" evidence="20">
    <location>
        <begin position="622"/>
        <end position="655"/>
    </location>
</feature>
<feature type="region of interest" description="Disordered" evidence="20">
    <location>
        <begin position="385"/>
        <end position="469"/>
    </location>
</feature>
<dbReference type="PROSITE" id="PS00484">
    <property type="entry name" value="THYROGLOBULIN_1_1"/>
    <property type="match status" value="4"/>
</dbReference>
<dbReference type="FunFam" id="2.30.30.140:FF:000049">
    <property type="entry name" value="PHD finger protein 20 (Predicted)"/>
    <property type="match status" value="1"/>
</dbReference>
<feature type="domain" description="Thyroglobulin type-1" evidence="21">
    <location>
        <begin position="2186"/>
        <end position="2250"/>
    </location>
</feature>
<keyword evidence="8" id="KW-0372">Hormone</keyword>
<evidence type="ECO:0000313" key="23">
    <source>
        <dbReference type="Proteomes" id="UP000796761"/>
    </source>
</evidence>
<comment type="caution">
    <text evidence="22">The sequence shown here is derived from an EMBL/GenBank/DDBJ whole genome shotgun (WGS) entry which is preliminary data.</text>
</comment>
<feature type="disulfide bond" evidence="19">
    <location>
        <begin position="2230"/>
        <end position="2250"/>
    </location>
</feature>
<keyword evidence="23" id="KW-1185">Reference proteome</keyword>
<name>A0A8K1LKD9_9PASS</name>
<dbReference type="InterPro" id="IPR002018">
    <property type="entry name" value="CarbesteraseB"/>
</dbReference>
<evidence type="ECO:0000256" key="14">
    <source>
        <dbReference type="ARBA" id="ARBA00022920"/>
    </source>
</evidence>
<evidence type="ECO:0000256" key="2">
    <source>
        <dbReference type="ARBA" id="ARBA00004613"/>
    </source>
</evidence>
<evidence type="ECO:0000256" key="11">
    <source>
        <dbReference type="ARBA" id="ARBA00022737"/>
    </source>
</evidence>
<dbReference type="Pfam" id="PF16660">
    <property type="entry name" value="PHD20L1_u1"/>
    <property type="match status" value="1"/>
</dbReference>
<evidence type="ECO:0000256" key="4">
    <source>
        <dbReference type="ARBA" id="ARBA00022525"/>
    </source>
</evidence>
<dbReference type="SUPFAM" id="SSF57184">
    <property type="entry name" value="Growth factor receptor domain"/>
    <property type="match status" value="1"/>
</dbReference>
<dbReference type="InterPro" id="IPR011641">
    <property type="entry name" value="Tyr-kin_ephrin_A/B_rcpt-like"/>
</dbReference>
<feature type="disulfide bond" evidence="19">
    <location>
        <begin position="2221"/>
        <end position="2228"/>
    </location>
</feature>
<feature type="compositionally biased region" description="Polar residues" evidence="20">
    <location>
        <begin position="408"/>
        <end position="439"/>
    </location>
</feature>
<dbReference type="CDD" id="cd20454">
    <property type="entry name" value="Tudor_PHF20L1"/>
    <property type="match status" value="1"/>
</dbReference>
<feature type="domain" description="Thyroglobulin type-1" evidence="21">
    <location>
        <begin position="1207"/>
        <end position="1294"/>
    </location>
</feature>
<evidence type="ECO:0000256" key="1">
    <source>
        <dbReference type="ARBA" id="ARBA00004123"/>
    </source>
</evidence>
<keyword evidence="13" id="KW-0862">Zinc</keyword>
<sequence length="3502" mass="389872">MAWERQQHRQPQYPVEDHNTVEAEWFYSLDAIQHCIKIKDLNVTYKAIKDREQNSDNLPGTCPCDTSTYPISKHQETTDSYHEYVNICITGGGKDNIKMSKKPPNRPGITFEIGARLEALDYLQKWYPSRIEKIDYEEGKMLVHFERWSHRYDEWIYWDSNRLRPLERPALRKEGLKDDEEFVDFKPGEEVLARWTDCRYYPAKIEAINKEGTFTVQFYDGVIRCLKRMHIKSMPEDAKGQAREREQIAPELRLVTEIEPKEDWIALVKAAAAAAAKNKAGSKPRTSANSNKDKEDRKWLKVPSKKEETSTSTIMQEVQKKEEEPTSSDTFEVGFPVVDVPKMAFVQAESTLSHKRKSNLGNSFQAKRARLNKITGLLASKAVVADGAEKKEGNKESAPVLEQEISPKPQSQKKNEADISSSANIQKPALLSSTLSSGKARSKKCKQESGDSSGCIKPPKSPLSPELIQVEDLTLVSQLPSSVINKTSPSQPVSSPRSYKHSQRRRRSQRLATCSLPDDSVEKVSSPSSVTDGKVFSISGQNQQSTKLEVPDVAHVSLEKRGPCLPLDLSRSSEVTAPLSAESTFRNEYPSKDKEDIQMITYLSSKAVTDGRVAPTASGAAKMERKGKLEEKSSSTYGKKKEKEKEKKEKKEKDHKPKQKKKKKKKKKSKQHDYSDYEDSSVEFLDRCSSPLTRSSGSSLTLRSMFSEKNTSYQYPRAILSVDLSGENLSDVEFLDDSSTESLLLSGDEYNQDFDSTNFEESQDEDDALNEIVRCICELDEENGFMIQCEECLCWQHSVCMGLLEDSIPDQYICYICRDPPGQRWSAKYLYDKDWLNNGHMCGLSFLKENYSHLNAKKIVSTHHLLADVYGVTEILHGLQLKIGILKNKHHPDLHLWAYSGMRKEQEQRTVGVEKKLVTLQDAVNPAERTCHSQNHKEPPSIPQKMEETYITSEHSYQKPQSFSHDYKAVTDPMSSDDEDTSSFEEDQEYHTENKNCLQYSFKDGGMNEQNSAGGNTVFVCNERKGSEEQVDTHLQWQLNLLTHIENVQNEVTSRMDLIEKEVDVLESWLDFTGELEPPDPLARLPQLKRRIKQLLIDMGKSIRPNPNRCVRVNFRGKRLFQQERPMFLSAQRMASSGLSFCQLQRQRILVSRYINSSSISYIPQCLDSGAFDEVQCDMELGQCWCVDPEGMEIYGTRQRGRPARCPGNCEIRDRRILHGFGEKSPPQCSADGEFLPVQCKFVNTTDMSVFDLVHSYNRLPRAFQKFSSVRETFPEISGYCYCVDSLGRELADTGLELLLDEVYDTVFSVAEPPPTFTESRLHRILQRRFLGVQLATSGLFRCPSRCEVERWAALRFQHPWVPDCAAGGGYAPLQCHPRGPCWCSDTQGREIPGTRRRGQPPVCGEEQSCISKRQQALSRLLYGPAGFFSQSNLFSTPDKQSDKIDGFSRPCPPSFKELFLDSGLSSPLAQGPFASQIPELETTLSEAITGMFASRELAQLALQSTANPKRFQENLFGGRFLKNLIQFNFTGVLGTSGKYSIGQFFPQEDVSERENGQGPLESAEAFSLEVSKGSSVLSKPLVGSFGRTVTLQDNQNLMKFLSSLLELPAFFTFLQQVISVPKSVVEDLGEVVKLALGSGDCGEEPRDLFVPTCTKEGRYEEVQCYAGECWCLDTLGKEIPGSRRQGKRPRCPTECEKQRRNLKNLKRSLPAGSDLFIPSCTEDGDFLPLQCFGTNCFCVDLNGKSIPGIRGKAGKPMQCPSACQVTAGQEFLKAVKVLFSEPGAVPQLSSLYLPQCDAEGGWRQVQCSGPPEQAFEWYERWMAENNQGNPLPVPDLLNIIAGYKEASSGDFSAFVKALYEAGHQNVFPTLSMYSSFEDLPPQVLKGNLSSASENILLDPYIFWQLLTEQLSYYPGPYTDFSAPLGHFELRDCWCVDSKGRELEGTKAGVNQVPACPGICEGVKQEAMKFMGEAEQLILASSGSQFAFGEKSFLLAKGIQLLDSDLLRPAGPYGLEAVISQKLLSGSDSALQLAAWSVLQFYWQRHFTSKRSAGEAAQLGFLPYIPQCDGLGNWEPAQCYESTGHCWCVDERGRYVMDSLVSRSAELPKCQTSCQRSQANALISSWRQSSAKLDTSTADLFIPNCLETGEYTVLQRSDTDIWCVDPVSGEIFQRGSKDLDGNPECPSFCSMLKSKAASREAARGHIPQCGEDSGGFSPVQCSQDQESCWCVFTSGEEVPGTRVRGARPECASPQCALPFGASAVANGAVLCENIPGQAPGIQQCQLICRQGFHSATPDASAQCDTRQQRWLSAAPLLQACQKLQLFQTVQAQTHFQLLLPPEKICSSDYSGLLQAFQIFILDELKAGGLCHLQVNAFGNTGSVSMCDDSSVYVECLSEDRLGVNITWRTLLENIPTASLPDLHDIENAVVGENLIGAFIKEIKDGVFLLYLDSKQFLADSVIDFPRDEEFDLSPRVQLGCRSGFRRISSPGKAGPNSQGCVVCPPGSYFQEDECIPCPLGYYQYQTGRSVCIKCPVGKTTNSYGAISADHCVTSCQSNEQGLQCDGDGQYRPSQQDPDTRKSFCVSSFGAALGWTETEDLLTDEQCLVLRKFERVPASNLIYGSEEAQILQFQSFRGDLQSTYFQCISGCEREDACGFAAVTPASTEVLCELYSTAEANFNCTSSGLVQGVLGNPAATSISGLSCLLHVRNPEGNALMVYLKRGQEFSSSGPKAFERTGFQNVLSGTYRSMVLPAAGTSRTDAQLLCRQECSRDSCCDGFILSQLLLDGGTILCSLLSSPDVLICNAKGWSPTPTSAMGGMCDGVSYDEKEKRFSFTLGGQEFSGTSQLMEEAERNFTTFQEIYLWRDSDMITRVKTSLCEAAALKTKDDLVLSDSTKDLFYLMDNSQIQIDQNSSLPYQQFWVFRQKYSAEEALLWCLTRCAQEEEFCRMADLQNATGKYFECTLYPEAQICDSNIDQIPGNCATVLPWQPQTLYHKIVTLKSSVKSFYTRVPFQKVTEISVRNKTDMSRKAVSDGFFECERWCDADPCCTGFGFFNDSQLSGGKIVCVTLNSLGIQTCAEETRSAWHISNCSSPDAEIKIHPFGWYEKPADLKSAISNLCPPVSLPFRPESEYMDAWQPLNVSSVLMDSSISNFEVVHVSRDISNDFSTARDFCLSACSKNQSCTVVTLEIQPSAIKCIFYPDTQMCSHGLQGHSCWVLIKEPATYIYRRQDLLLPISESDSTPKVYIPSHGYLVGKSQVIQVGSEWRSISQFLGVPYAAPPLGERRFSPPEAFAWEDTWNATMPRAACWQPGDGEAPSQSVSEDCLYLHIFVPATTVKNMSVLLFFHNGGSYNAEEGKTTLDGSYLAAIGNIIIVMANYRVGVFGFLSTGSAEASGNAGLWDQLAALKWVQQSISSFGGDPGRVSLGAERGGADVTSVHLLTGTGTDLFRRLLLMVQQLSFHSINTIVGQQLLDHETDEPNSYMVKYPVFLSDLMTDFI</sequence>
<feature type="compositionally biased region" description="Basic residues" evidence="20">
    <location>
        <begin position="656"/>
        <end position="670"/>
    </location>
</feature>
<dbReference type="Pfam" id="PF00135">
    <property type="entry name" value="COesterase"/>
    <property type="match status" value="1"/>
</dbReference>
<evidence type="ECO:0000256" key="10">
    <source>
        <dbReference type="ARBA" id="ARBA00022729"/>
    </source>
</evidence>
<feature type="region of interest" description="Disordered" evidence="20">
    <location>
        <begin position="969"/>
        <end position="990"/>
    </location>
</feature>
<feature type="domain" description="Thyroglobulin type-1" evidence="21">
    <location>
        <begin position="1344"/>
        <end position="1404"/>
    </location>
</feature>
<dbReference type="SUPFAM" id="SSF63748">
    <property type="entry name" value="Tudor/PWWP/MBT"/>
    <property type="match status" value="2"/>
</dbReference>
<comment type="subcellular location">
    <subcellularLocation>
        <location evidence="1">Nucleus</location>
    </subcellularLocation>
    <subcellularLocation>
        <location evidence="2">Secreted</location>
    </subcellularLocation>
</comment>
<dbReference type="SUPFAM" id="SSF53474">
    <property type="entry name" value="alpha/beta-Hydrolases"/>
    <property type="match status" value="1"/>
</dbReference>
<feature type="disulfide bond" evidence="19">
    <location>
        <begin position="1384"/>
        <end position="1404"/>
    </location>
</feature>
<feature type="domain" description="Thyroglobulin type-1" evidence="21">
    <location>
        <begin position="1693"/>
        <end position="1760"/>
    </location>
</feature>
<dbReference type="InterPro" id="IPR002999">
    <property type="entry name" value="Tudor"/>
</dbReference>
<dbReference type="InterPro" id="IPR011011">
    <property type="entry name" value="Znf_FYVE_PHD"/>
</dbReference>
<dbReference type="InterPro" id="IPR036857">
    <property type="entry name" value="Thyroglobulin_1_sf"/>
</dbReference>
<feature type="disulfide bond" evidence="19">
    <location>
        <begin position="1672"/>
        <end position="1692"/>
    </location>
</feature>
<dbReference type="PANTHER" id="PTHR14093">
    <property type="entry name" value="HLA CLASS II GAMMA CHAIN"/>
    <property type="match status" value="1"/>
</dbReference>
<dbReference type="Gene3D" id="3.40.50.1820">
    <property type="entry name" value="alpha/beta hydrolase"/>
    <property type="match status" value="1"/>
</dbReference>
<feature type="compositionally biased region" description="Acidic residues" evidence="20">
    <location>
        <begin position="975"/>
        <end position="988"/>
    </location>
</feature>
<accession>A0A8K1LKD9</accession>
<dbReference type="InterPro" id="IPR029058">
    <property type="entry name" value="AB_hydrolase_fold"/>
</dbReference>
<evidence type="ECO:0000256" key="15">
    <source>
        <dbReference type="ARBA" id="ARBA00023157"/>
    </source>
</evidence>
<dbReference type="SMART" id="SM00333">
    <property type="entry name" value="TUDOR"/>
    <property type="match status" value="2"/>
</dbReference>
<dbReference type="PROSITE" id="PS01359">
    <property type="entry name" value="ZF_PHD_1"/>
    <property type="match status" value="1"/>
</dbReference>
<feature type="domain" description="Thyroglobulin type-1" evidence="21">
    <location>
        <begin position="1761"/>
        <end position="1956"/>
    </location>
</feature>
<feature type="region of interest" description="Disordered" evidence="20">
    <location>
        <begin position="575"/>
        <end position="676"/>
    </location>
</feature>
<dbReference type="FunFam" id="2.10.50.10:FF:000047">
    <property type="entry name" value="Thyroglobulin"/>
    <property type="match status" value="1"/>
</dbReference>
<evidence type="ECO:0000256" key="3">
    <source>
        <dbReference type="ARBA" id="ARBA00017326"/>
    </source>
</evidence>
<dbReference type="Gene3D" id="2.30.30.140">
    <property type="match status" value="2"/>
</dbReference>
<feature type="compositionally biased region" description="Polar residues" evidence="20">
    <location>
        <begin position="575"/>
        <end position="586"/>
    </location>
</feature>
<keyword evidence="16" id="KW-0325">Glycoprotein</keyword>
<comment type="subunit">
    <text evidence="18">Monomer. Homodimer (via ChEL region); occurs in the endoplasmic reticulum and is required for export to the Golgi apparatus. Homooligomer; disulfide-linked; stored in this form in the thyroid follicle lumen.</text>
</comment>
<feature type="domain" description="Thyroglobulin type-1" evidence="21">
    <location>
        <begin position="2552"/>
        <end position="2606"/>
    </location>
</feature>
<protein>
    <recommendedName>
        <fullName evidence="3">Thyroglobulin</fullName>
    </recommendedName>
</protein>
<keyword evidence="10" id="KW-0732">Signal</keyword>
<evidence type="ECO:0000256" key="9">
    <source>
        <dbReference type="ARBA" id="ARBA00022723"/>
    </source>
</evidence>
<keyword evidence="6" id="KW-0765">Sulfation</keyword>
<evidence type="ECO:0000256" key="6">
    <source>
        <dbReference type="ARBA" id="ARBA00022641"/>
    </source>
</evidence>
<dbReference type="InterPro" id="IPR052001">
    <property type="entry name" value="MHC-II_Gamma/Thyroglobulin"/>
</dbReference>
<dbReference type="InterPro" id="IPR009030">
    <property type="entry name" value="Growth_fac_rcpt_cys_sf"/>
</dbReference>
<feature type="compositionally biased region" description="Basic and acidic residues" evidence="20">
    <location>
        <begin position="291"/>
        <end position="309"/>
    </location>
</feature>
<keyword evidence="7" id="KW-0405">Iodination</keyword>
<dbReference type="SMART" id="SM00211">
    <property type="entry name" value="TY"/>
    <property type="match status" value="9"/>
</dbReference>
<dbReference type="Gene3D" id="4.10.800.10">
    <property type="entry name" value="Thyroglobulin type-1"/>
    <property type="match status" value="9"/>
</dbReference>
<dbReference type="PANTHER" id="PTHR14093:SF19">
    <property type="entry name" value="THYROGLOBULIN"/>
    <property type="match status" value="1"/>
</dbReference>
<keyword evidence="4" id="KW-0964">Secreted</keyword>
<dbReference type="CDD" id="cd20104">
    <property type="entry name" value="MBT_PHF20L1-like"/>
    <property type="match status" value="1"/>
</dbReference>
<evidence type="ECO:0000256" key="7">
    <source>
        <dbReference type="ARBA" id="ARBA00022653"/>
    </source>
</evidence>
<dbReference type="GO" id="GO:0008270">
    <property type="term" value="F:zinc ion binding"/>
    <property type="evidence" value="ECO:0007669"/>
    <property type="project" value="UniProtKB-KW"/>
</dbReference>
<dbReference type="SUPFAM" id="SSF57610">
    <property type="entry name" value="Thyroglobulin type-1 domain"/>
    <property type="match status" value="9"/>
</dbReference>
<evidence type="ECO:0000256" key="18">
    <source>
        <dbReference type="ARBA" id="ARBA00046595"/>
    </source>
</evidence>
<feature type="disulfide bond" evidence="19">
    <location>
        <begin position="1177"/>
        <end position="1184"/>
    </location>
</feature>
<dbReference type="InterPro" id="IPR047405">
    <property type="entry name" value="Tudor_PHF20L1"/>
</dbReference>
<evidence type="ECO:0000259" key="21">
    <source>
        <dbReference type="PROSITE" id="PS51162"/>
    </source>
</evidence>
<keyword evidence="11" id="KW-0677">Repeat</keyword>
<feature type="region of interest" description="Disordered" evidence="20">
    <location>
        <begin position="276"/>
        <end position="332"/>
    </location>
</feature>
<dbReference type="Pfam" id="PF00086">
    <property type="entry name" value="Thyroglobulin_1"/>
    <property type="match status" value="8"/>
</dbReference>
<feature type="compositionally biased region" description="Polar residues" evidence="20">
    <location>
        <begin position="538"/>
        <end position="547"/>
    </location>
</feature>
<dbReference type="GO" id="GO:0005615">
    <property type="term" value="C:extracellular space"/>
    <property type="evidence" value="ECO:0007669"/>
    <property type="project" value="TreeGrafter"/>
</dbReference>
<dbReference type="SMART" id="SM01411">
    <property type="entry name" value="Ephrin_rec_like"/>
    <property type="match status" value="1"/>
</dbReference>
<evidence type="ECO:0000256" key="17">
    <source>
        <dbReference type="ARBA" id="ARBA00023242"/>
    </source>
</evidence>
<feature type="disulfide bond" evidence="19">
    <location>
        <begin position="1210"/>
        <end position="1229"/>
    </location>
</feature>
<feature type="compositionally biased region" description="Basic residues" evidence="20">
    <location>
        <begin position="498"/>
        <end position="509"/>
    </location>
</feature>
<organism evidence="22 23">
    <name type="scientific">Zosterops borbonicus</name>
    <dbReference type="NCBI Taxonomy" id="364589"/>
    <lineage>
        <taxon>Eukaryota</taxon>
        <taxon>Metazoa</taxon>
        <taxon>Chordata</taxon>
        <taxon>Craniata</taxon>
        <taxon>Vertebrata</taxon>
        <taxon>Euteleostomi</taxon>
        <taxon>Archelosauria</taxon>
        <taxon>Archosauria</taxon>
        <taxon>Dinosauria</taxon>
        <taxon>Saurischia</taxon>
        <taxon>Theropoda</taxon>
        <taxon>Coelurosauria</taxon>
        <taxon>Aves</taxon>
        <taxon>Neognathae</taxon>
        <taxon>Neoaves</taxon>
        <taxon>Telluraves</taxon>
        <taxon>Australaves</taxon>
        <taxon>Passeriformes</taxon>
        <taxon>Sylvioidea</taxon>
        <taxon>Zosteropidae</taxon>
        <taxon>Zosterops</taxon>
    </lineage>
</organism>
<comment type="caution">
    <text evidence="19">Lacks conserved residue(s) required for the propagation of feature annotation.</text>
</comment>
<keyword evidence="17" id="KW-0539">Nucleus</keyword>
<feature type="domain" description="Thyroglobulin type-1" evidence="21">
    <location>
        <begin position="2064"/>
        <end position="2110"/>
    </location>
</feature>
<keyword evidence="5" id="KW-0893">Thyroid hormones biosynthesis</keyword>
<dbReference type="GO" id="GO:0005179">
    <property type="term" value="F:hormone activity"/>
    <property type="evidence" value="ECO:0007669"/>
    <property type="project" value="UniProtKB-KW"/>
</dbReference>
<dbReference type="GO" id="GO:0042446">
    <property type="term" value="P:hormone biosynthetic process"/>
    <property type="evidence" value="ECO:0007669"/>
    <property type="project" value="UniProtKB-KW"/>
</dbReference>
<feature type="region of interest" description="Disordered" evidence="20">
    <location>
        <begin position="481"/>
        <end position="547"/>
    </location>
</feature>
<keyword evidence="14" id="KW-0795">Thyroid hormone</keyword>
<proteinExistence type="predicted"/>
<dbReference type="SMART" id="SM00743">
    <property type="entry name" value="Agenet"/>
    <property type="match status" value="2"/>
</dbReference>
<dbReference type="InterPro" id="IPR013083">
    <property type="entry name" value="Znf_RING/FYVE/PHD"/>
</dbReference>
<evidence type="ECO:0000256" key="19">
    <source>
        <dbReference type="PROSITE-ProRule" id="PRU00500"/>
    </source>
</evidence>
<dbReference type="OrthoDB" id="6409105at2759"/>
<feature type="domain" description="Thyroglobulin type-1" evidence="21">
    <location>
        <begin position="1139"/>
        <end position="1206"/>
    </location>
</feature>
<feature type="domain" description="Thyroglobulin type-1" evidence="21">
    <location>
        <begin position="2111"/>
        <end position="2185"/>
    </location>
</feature>
<dbReference type="InterPro" id="IPR000716">
    <property type="entry name" value="Thyroglobulin_1"/>
</dbReference>
<evidence type="ECO:0000256" key="20">
    <source>
        <dbReference type="SAM" id="MobiDB-lite"/>
    </source>
</evidence>
<keyword evidence="9" id="KW-0479">Metal-binding</keyword>
<feature type="compositionally biased region" description="Polar residues" evidence="20">
    <location>
        <begin position="481"/>
        <end position="497"/>
    </location>
</feature>
<dbReference type="InterPro" id="IPR006212">
    <property type="entry name" value="Furin_repeat"/>
</dbReference>
<dbReference type="GO" id="GO:0005654">
    <property type="term" value="C:nucleoplasm"/>
    <property type="evidence" value="ECO:0007669"/>
    <property type="project" value="UniProtKB-ARBA"/>
</dbReference>
<dbReference type="InterPro" id="IPR019786">
    <property type="entry name" value="Zinc_finger_PHD-type_CS"/>
</dbReference>
<feature type="domain" description="Thyroglobulin type-1" evidence="21">
    <location>
        <begin position="1639"/>
        <end position="1692"/>
    </location>
</feature>
<feature type="disulfide bond" evidence="19">
    <location>
        <begin position="2079"/>
        <end position="2086"/>
    </location>
</feature>